<evidence type="ECO:0000256" key="3">
    <source>
        <dbReference type="ARBA" id="ARBA00023136"/>
    </source>
</evidence>
<sequence>MKKVILAVAGLALVGTMATSAMAEFKFSGDARARMNYKSNFDDTWTAYPADDDSADTWNSRTRFKIEADTKGGAYVKTRVRLAEGTWDGTSNTRNKNNNIYTDYAYIGVPMGMVTVEGGLINRDVTPFLYFDGRADSLQVKYKNDKTGLVVFFDKTEENEADGFDFSDQDWFGFLLNQGFEGGWGLTVGGIYQDNSEAGFAGTVQVSGAVADVALVGEIAYQEENFLSATNDDGWGGYLQATVPVGPVSLLGMVGFTADGYNIDEADFGPFIMLQDYSQVSIGTDFSEVGEAFWAAIVPTFQVSEKLSISAQFSYVTVDPYAAGLDDQDLFEVGGTAKYAITDGASLSAQIGYADVDDLGDENPTAVGLSLDVSF</sequence>
<evidence type="ECO:0000313" key="6">
    <source>
        <dbReference type="Proteomes" id="UP000184603"/>
    </source>
</evidence>
<dbReference type="Proteomes" id="UP000184603">
    <property type="component" value="Unassembled WGS sequence"/>
</dbReference>
<evidence type="ECO:0000256" key="2">
    <source>
        <dbReference type="ARBA" id="ARBA00022448"/>
    </source>
</evidence>
<keyword evidence="3" id="KW-0472">Membrane</keyword>
<feature type="chain" id="PRO_5012703645" evidence="4">
    <location>
        <begin position="24"/>
        <end position="375"/>
    </location>
</feature>
<keyword evidence="6" id="KW-1185">Reference proteome</keyword>
<dbReference type="GO" id="GO:0015288">
    <property type="term" value="F:porin activity"/>
    <property type="evidence" value="ECO:0007669"/>
    <property type="project" value="InterPro"/>
</dbReference>
<keyword evidence="2" id="KW-0813">Transport</keyword>
<keyword evidence="4" id="KW-0732">Signal</keyword>
<dbReference type="EMBL" id="FRFE01000036">
    <property type="protein sequence ID" value="SHO52494.1"/>
    <property type="molecule type" value="Genomic_DNA"/>
</dbReference>
<dbReference type="SUPFAM" id="SSF56935">
    <property type="entry name" value="Porins"/>
    <property type="match status" value="1"/>
</dbReference>
<organism evidence="5 6">
    <name type="scientific">Desulfopila aestuarii DSM 18488</name>
    <dbReference type="NCBI Taxonomy" id="1121416"/>
    <lineage>
        <taxon>Bacteria</taxon>
        <taxon>Pseudomonadati</taxon>
        <taxon>Thermodesulfobacteriota</taxon>
        <taxon>Desulfobulbia</taxon>
        <taxon>Desulfobulbales</taxon>
        <taxon>Desulfocapsaceae</taxon>
        <taxon>Desulfopila</taxon>
    </lineage>
</organism>
<proteinExistence type="inferred from homology"/>
<gene>
    <name evidence="5" type="ORF">SAMN02745220_04594</name>
</gene>
<dbReference type="STRING" id="1121416.SAMN02745220_04594"/>
<dbReference type="RefSeq" id="WP_073616069.1">
    <property type="nucleotide sequence ID" value="NZ_FRFE01000036.1"/>
</dbReference>
<protein>
    <submittedName>
        <fullName evidence="5">Porin subfamily protein</fullName>
    </submittedName>
</protein>
<dbReference type="OrthoDB" id="5430169at2"/>
<evidence type="ECO:0000256" key="1">
    <source>
        <dbReference type="ARBA" id="ARBA00009521"/>
    </source>
</evidence>
<feature type="signal peptide" evidence="4">
    <location>
        <begin position="1"/>
        <end position="23"/>
    </location>
</feature>
<accession>A0A1M7YIM7</accession>
<reference evidence="5 6" key="1">
    <citation type="submission" date="2016-12" db="EMBL/GenBank/DDBJ databases">
        <authorList>
            <person name="Song W.-J."/>
            <person name="Kurnit D.M."/>
        </authorList>
    </citation>
    <scope>NUCLEOTIDE SEQUENCE [LARGE SCALE GENOMIC DNA]</scope>
    <source>
        <strain evidence="5 6">DSM 18488</strain>
    </source>
</reference>
<comment type="similarity">
    <text evidence="1">Belongs to the alphaproteobacteria porin family.</text>
</comment>
<name>A0A1M7YIM7_9BACT</name>
<dbReference type="Pfam" id="PF02530">
    <property type="entry name" value="Porin_2"/>
    <property type="match status" value="1"/>
</dbReference>
<evidence type="ECO:0000313" key="5">
    <source>
        <dbReference type="EMBL" id="SHO52494.1"/>
    </source>
</evidence>
<dbReference type="AlphaFoldDB" id="A0A1M7YIM7"/>
<dbReference type="InterPro" id="IPR003684">
    <property type="entry name" value="Porin_alphabac"/>
</dbReference>
<dbReference type="GO" id="GO:0016020">
    <property type="term" value="C:membrane"/>
    <property type="evidence" value="ECO:0007669"/>
    <property type="project" value="InterPro"/>
</dbReference>
<evidence type="ECO:0000256" key="4">
    <source>
        <dbReference type="SAM" id="SignalP"/>
    </source>
</evidence>